<accession>A0ABT5KNS6</accession>
<evidence type="ECO:0000259" key="2">
    <source>
        <dbReference type="Pfam" id="PF06863"/>
    </source>
</evidence>
<organism evidence="3 4">
    <name type="scientific">Roseateles koreensis</name>
    <dbReference type="NCBI Taxonomy" id="2987526"/>
    <lineage>
        <taxon>Bacteria</taxon>
        <taxon>Pseudomonadati</taxon>
        <taxon>Pseudomonadota</taxon>
        <taxon>Betaproteobacteria</taxon>
        <taxon>Burkholderiales</taxon>
        <taxon>Sphaerotilaceae</taxon>
        <taxon>Roseateles</taxon>
    </lineage>
</organism>
<sequence length="329" mass="36991">MSLTHAAASSEAVASAKTVPVNVDTFVRAETDRYFKQRFEQGAFGKFHHERGPVDVDKQLVIRMNRDTPYSTAIFDLKQPVTIVKPDTQGRFQSMLVFNQGHYIQRVIYEPGTYTFTQEEMGSRYIQVTIRTLVNPNDPADIEAMRKAQDAVQVIQSNPGSFEVPNWDQKSLLGLRKAILTMAPWMPDSKRTFGSKAEVDEVRHLLGTAGGIFGNAEKDALYISEFPKKNDGKTPMQITVKDVPVDAFWSITVYNKNGFYEAPAKAASVNSYTAKRNADGSTTVNFGGDPKADNYLRIMPGWNYMVRLYRPRAEVLDGKWAFPKAELLK</sequence>
<dbReference type="Pfam" id="PF06742">
    <property type="entry name" value="DUF1214"/>
    <property type="match status" value="1"/>
</dbReference>
<dbReference type="InterPro" id="IPR010621">
    <property type="entry name" value="DUF1214"/>
</dbReference>
<dbReference type="PANTHER" id="PTHR36509">
    <property type="entry name" value="BLL3101 PROTEIN"/>
    <property type="match status" value="1"/>
</dbReference>
<protein>
    <submittedName>
        <fullName evidence="3">DUF1214 domain-containing protein</fullName>
    </submittedName>
</protein>
<dbReference type="InterPro" id="IPR010679">
    <property type="entry name" value="DUF1254"/>
</dbReference>
<dbReference type="Proteomes" id="UP001219862">
    <property type="component" value="Unassembled WGS sequence"/>
</dbReference>
<dbReference type="InterPro" id="IPR037050">
    <property type="entry name" value="DUF1254_sf"/>
</dbReference>
<gene>
    <name evidence="3" type="ORF">PRZ01_05155</name>
</gene>
<dbReference type="PANTHER" id="PTHR36509:SF3">
    <property type="entry name" value="SIGNAL PEPTIDE PROTEIN"/>
    <property type="match status" value="1"/>
</dbReference>
<proteinExistence type="predicted"/>
<evidence type="ECO:0000313" key="3">
    <source>
        <dbReference type="EMBL" id="MDC8784571.1"/>
    </source>
</evidence>
<dbReference type="EMBL" id="JAQQXS010000004">
    <property type="protein sequence ID" value="MDC8784571.1"/>
    <property type="molecule type" value="Genomic_DNA"/>
</dbReference>
<dbReference type="SUPFAM" id="SSF160935">
    <property type="entry name" value="VPA0735-like"/>
    <property type="match status" value="1"/>
</dbReference>
<dbReference type="InterPro" id="IPR037049">
    <property type="entry name" value="DUF1214_C_sf"/>
</dbReference>
<evidence type="ECO:0000259" key="1">
    <source>
        <dbReference type="Pfam" id="PF06742"/>
    </source>
</evidence>
<reference evidence="3 4" key="1">
    <citation type="submission" date="2022-10" db="EMBL/GenBank/DDBJ databases">
        <title>paucibacter sp. hw8 Genome sequencing.</title>
        <authorList>
            <person name="Park S."/>
        </authorList>
    </citation>
    <scope>NUCLEOTIDE SEQUENCE [LARGE SCALE GENOMIC DNA]</scope>
    <source>
        <strain evidence="4">hw8</strain>
    </source>
</reference>
<evidence type="ECO:0000313" key="4">
    <source>
        <dbReference type="Proteomes" id="UP001219862"/>
    </source>
</evidence>
<keyword evidence="4" id="KW-1185">Reference proteome</keyword>
<feature type="domain" description="DUF1214" evidence="1">
    <location>
        <begin position="231"/>
        <end position="312"/>
    </location>
</feature>
<dbReference type="Gene3D" id="2.60.120.600">
    <property type="entry name" value="Domain of unknown function DUF1214, C-terminal domain"/>
    <property type="match status" value="1"/>
</dbReference>
<name>A0ABT5KNS6_9BURK</name>
<dbReference type="RefSeq" id="WP_273595693.1">
    <property type="nucleotide sequence ID" value="NZ_JAQQXS010000004.1"/>
</dbReference>
<feature type="domain" description="DUF1254" evidence="2">
    <location>
        <begin position="45"/>
        <end position="153"/>
    </location>
</feature>
<comment type="caution">
    <text evidence="3">The sequence shown here is derived from an EMBL/GenBank/DDBJ whole genome shotgun (WGS) entry which is preliminary data.</text>
</comment>
<dbReference type="Gene3D" id="2.60.40.1610">
    <property type="entry name" value="Domain of unknown function DUF1254"/>
    <property type="match status" value="1"/>
</dbReference>
<dbReference type="Pfam" id="PF06863">
    <property type="entry name" value="DUF1254"/>
    <property type="match status" value="1"/>
</dbReference>